<organism evidence="2 3">
    <name type="scientific">Salmonella enterica subsp. enterica serovar Uganda str. R8-3404</name>
    <dbReference type="NCBI Taxonomy" id="913083"/>
    <lineage>
        <taxon>Bacteria</taxon>
        <taxon>Pseudomonadati</taxon>
        <taxon>Pseudomonadota</taxon>
        <taxon>Gammaproteobacteria</taxon>
        <taxon>Enterobacterales</taxon>
        <taxon>Enterobacteriaceae</taxon>
        <taxon>Salmonella</taxon>
    </lineage>
</organism>
<evidence type="ECO:0000256" key="1">
    <source>
        <dbReference type="SAM" id="SignalP"/>
    </source>
</evidence>
<sequence>MKKLALSLSLVLAFSSATAAFAAIPQKIRIGTDPQVFSKHSHGYRSYIRTV</sequence>
<reference evidence="2 3" key="1">
    <citation type="journal article" date="2011" name="BMC Genomics">
        <title>Genome sequencing reveals diversification of virulence factor content and possible host adaptation in distinct subpopulations of Salmonella enterica.</title>
        <authorList>
            <person name="den Bakker H.C."/>
            <person name="Moreno Switt A.I."/>
            <person name="Govoni G."/>
            <person name="Cummings C.A."/>
            <person name="Ranieri M.L."/>
            <person name="Degoricija L."/>
            <person name="Hoelzer K."/>
            <person name="Rodriguez-Rivera L.D."/>
            <person name="Brown S."/>
            <person name="Bolchacova E."/>
            <person name="Furtado M.R."/>
            <person name="Wiedmann M."/>
        </authorList>
    </citation>
    <scope>NUCLEOTIDE SEQUENCE [LARGE SCALE GENOMIC DNA]</scope>
    <source>
        <strain evidence="2 3">R8-3404</strain>
    </source>
</reference>
<comment type="caution">
    <text evidence="2">The sequence shown here is derived from an EMBL/GenBank/DDBJ whole genome shotgun (WGS) entry which is preliminary data.</text>
</comment>
<evidence type="ECO:0000313" key="2">
    <source>
        <dbReference type="EMBL" id="EHC89803.1"/>
    </source>
</evidence>
<protein>
    <submittedName>
        <fullName evidence="2">Uncharacterized protein</fullName>
    </submittedName>
</protein>
<proteinExistence type="predicted"/>
<feature type="chain" id="PRO_5025643039" evidence="1">
    <location>
        <begin position="23"/>
        <end position="51"/>
    </location>
</feature>
<keyword evidence="1" id="KW-0732">Signal</keyword>
<evidence type="ECO:0000313" key="3">
    <source>
        <dbReference type="Proteomes" id="UP000003915"/>
    </source>
</evidence>
<dbReference type="AlphaFoldDB" id="A0A6C8H1X0"/>
<feature type="signal peptide" evidence="1">
    <location>
        <begin position="1"/>
        <end position="22"/>
    </location>
</feature>
<dbReference type="EMBL" id="AFCV01000882">
    <property type="protein sequence ID" value="EHC89803.1"/>
    <property type="molecule type" value="Genomic_DNA"/>
</dbReference>
<accession>A0A6C8H1X0</accession>
<gene>
    <name evidence="2" type="ORF">LTSEUGA_3464</name>
</gene>
<name>A0A6C8H1X0_SALET</name>
<dbReference type="Proteomes" id="UP000003915">
    <property type="component" value="Unassembled WGS sequence"/>
</dbReference>